<dbReference type="AlphaFoldDB" id="A0A0G1KC75"/>
<sequence length="252" mass="28502">MLVNQLKNLGLSDNEAKVYLAMLELGPATMLEISAKAGINRPTAYVQVESLKKLGLVSTQNKGKKQLFVAESPEYLESVIERERRDWEGKKETLNKLMPELMTVFSLGDQKPEVRFFEGKEGLMRMEREFLKAKEKKIIGITSLDDVIKLFPDSPDSESYSDKRVKKGIHSRSIYTSSKGPVFKESDPAMLREARYISPDKMPFNVDITVYDDIVAIAALKGKISGAMIRHQEIANSFRNLLNLIWNISGKI</sequence>
<name>A0A0G1KC75_9BACT</name>
<dbReference type="Gene3D" id="1.10.10.10">
    <property type="entry name" value="Winged helix-like DNA-binding domain superfamily/Winged helix DNA-binding domain"/>
    <property type="match status" value="1"/>
</dbReference>
<proteinExistence type="predicted"/>
<protein>
    <submittedName>
        <fullName evidence="2">Transcriptional regulator, TrmB</fullName>
    </submittedName>
</protein>
<dbReference type="PANTHER" id="PTHR34293">
    <property type="entry name" value="HTH-TYPE TRANSCRIPTIONAL REGULATOR TRMBL2"/>
    <property type="match status" value="1"/>
</dbReference>
<evidence type="ECO:0000313" key="3">
    <source>
        <dbReference type="Proteomes" id="UP000034032"/>
    </source>
</evidence>
<dbReference type="InterPro" id="IPR036390">
    <property type="entry name" value="WH_DNA-bd_sf"/>
</dbReference>
<dbReference type="Pfam" id="PF01978">
    <property type="entry name" value="TrmB"/>
    <property type="match status" value="1"/>
</dbReference>
<comment type="caution">
    <text evidence="2">The sequence shown here is derived from an EMBL/GenBank/DDBJ whole genome shotgun (WGS) entry which is preliminary data.</text>
</comment>
<dbReference type="Proteomes" id="UP000034032">
    <property type="component" value="Unassembled WGS sequence"/>
</dbReference>
<dbReference type="InterPro" id="IPR051797">
    <property type="entry name" value="TrmB-like"/>
</dbReference>
<reference evidence="2 3" key="1">
    <citation type="journal article" date="2015" name="Nature">
        <title>rRNA introns, odd ribosomes, and small enigmatic genomes across a large radiation of phyla.</title>
        <authorList>
            <person name="Brown C.T."/>
            <person name="Hug L.A."/>
            <person name="Thomas B.C."/>
            <person name="Sharon I."/>
            <person name="Castelle C.J."/>
            <person name="Singh A."/>
            <person name="Wilkins M.J."/>
            <person name="Williams K.H."/>
            <person name="Banfield J.F."/>
        </authorList>
    </citation>
    <scope>NUCLEOTIDE SEQUENCE [LARGE SCALE GENOMIC DNA]</scope>
</reference>
<evidence type="ECO:0000313" key="2">
    <source>
        <dbReference type="EMBL" id="KKT81193.1"/>
    </source>
</evidence>
<dbReference type="EMBL" id="LCJR01000024">
    <property type="protein sequence ID" value="KKT81193.1"/>
    <property type="molecule type" value="Genomic_DNA"/>
</dbReference>
<dbReference type="InterPro" id="IPR036388">
    <property type="entry name" value="WH-like_DNA-bd_sf"/>
</dbReference>
<dbReference type="InterPro" id="IPR002831">
    <property type="entry name" value="Tscrpt_reg_TrmB_N"/>
</dbReference>
<dbReference type="InterPro" id="IPR011991">
    <property type="entry name" value="ArsR-like_HTH"/>
</dbReference>
<accession>A0A0G1KC75</accession>
<feature type="domain" description="Transcription regulator TrmB N-terminal" evidence="1">
    <location>
        <begin position="6"/>
        <end position="74"/>
    </location>
</feature>
<dbReference type="SUPFAM" id="SSF46785">
    <property type="entry name" value="Winged helix' DNA-binding domain"/>
    <property type="match status" value="1"/>
</dbReference>
<gene>
    <name evidence="2" type="ORF">UW79_C0024G0016</name>
</gene>
<dbReference type="CDD" id="cd00090">
    <property type="entry name" value="HTH_ARSR"/>
    <property type="match status" value="1"/>
</dbReference>
<evidence type="ECO:0000259" key="1">
    <source>
        <dbReference type="Pfam" id="PF01978"/>
    </source>
</evidence>
<dbReference type="PANTHER" id="PTHR34293:SF1">
    <property type="entry name" value="HTH-TYPE TRANSCRIPTIONAL REGULATOR TRMBL2"/>
    <property type="match status" value="1"/>
</dbReference>
<organism evidence="2 3">
    <name type="scientific">Candidatus Yanofskybacteria bacterium GW2011_GWA2_44_9</name>
    <dbReference type="NCBI Taxonomy" id="1619025"/>
    <lineage>
        <taxon>Bacteria</taxon>
        <taxon>Candidatus Yanofskyibacteriota</taxon>
    </lineage>
</organism>